<dbReference type="EMBL" id="JAPUFD010000004">
    <property type="protein sequence ID" value="MDI1487076.1"/>
    <property type="molecule type" value="Genomic_DNA"/>
</dbReference>
<keyword evidence="2" id="KW-1185">Reference proteome</keyword>
<dbReference type="AlphaFoldDB" id="A0AA43QLC3"/>
<gene>
    <name evidence="1" type="ORF">OHK93_006339</name>
</gene>
<evidence type="ECO:0000313" key="2">
    <source>
        <dbReference type="Proteomes" id="UP001161017"/>
    </source>
</evidence>
<organism evidence="1 2">
    <name type="scientific">Ramalina farinacea</name>
    <dbReference type="NCBI Taxonomy" id="258253"/>
    <lineage>
        <taxon>Eukaryota</taxon>
        <taxon>Fungi</taxon>
        <taxon>Dikarya</taxon>
        <taxon>Ascomycota</taxon>
        <taxon>Pezizomycotina</taxon>
        <taxon>Lecanoromycetes</taxon>
        <taxon>OSLEUM clade</taxon>
        <taxon>Lecanoromycetidae</taxon>
        <taxon>Lecanorales</taxon>
        <taxon>Lecanorineae</taxon>
        <taxon>Ramalinaceae</taxon>
        <taxon>Ramalina</taxon>
    </lineage>
</organism>
<reference evidence="1" key="1">
    <citation type="journal article" date="2023" name="Genome Biol. Evol.">
        <title>First Whole Genome Sequence and Flow Cytometry Genome Size Data for the Lichen-Forming Fungus Ramalina farinacea (Ascomycota).</title>
        <authorList>
            <person name="Llewellyn T."/>
            <person name="Mian S."/>
            <person name="Hill R."/>
            <person name="Leitch I.J."/>
            <person name="Gaya E."/>
        </authorList>
    </citation>
    <scope>NUCLEOTIDE SEQUENCE</scope>
    <source>
        <strain evidence="1">LIQ254RAFAR</strain>
    </source>
</reference>
<name>A0AA43QLC3_9LECA</name>
<comment type="caution">
    <text evidence="1">The sequence shown here is derived from an EMBL/GenBank/DDBJ whole genome shotgun (WGS) entry which is preliminary data.</text>
</comment>
<dbReference type="Proteomes" id="UP001161017">
    <property type="component" value="Unassembled WGS sequence"/>
</dbReference>
<sequence length="212" mass="24839">MPHLGSRRMYRYICGCPEASRKEDERLTCSLHHVISRRKCLHSSGTKHYIFNTEIDCIDCVGKSTLDSILQKRAEIEQAESQVAQYHAELCQRGEGKRWENQVTSNAEYEHLITKYQQCVQERDRLMAAWPIRRAKLMSDFQNHYGDWDEMYWRDKRELDEASKPDPGVPSVAWFAGDGDRDFFFEGKAHARVYSAEEVTILEKITGRRLIF</sequence>
<accession>A0AA43QLC3</accession>
<proteinExistence type="predicted"/>
<evidence type="ECO:0000313" key="1">
    <source>
        <dbReference type="EMBL" id="MDI1487076.1"/>
    </source>
</evidence>
<protein>
    <submittedName>
        <fullName evidence="1">Uncharacterized protein</fullName>
    </submittedName>
</protein>